<evidence type="ECO:0000256" key="3">
    <source>
        <dbReference type="ARBA" id="ARBA00022989"/>
    </source>
</evidence>
<protein>
    <submittedName>
        <fullName evidence="7">YIP1 family protein</fullName>
    </submittedName>
</protein>
<accession>A0A942TNC1</accession>
<comment type="caution">
    <text evidence="7">The sequence shown here is derived from an EMBL/GenBank/DDBJ whole genome shotgun (WGS) entry which is preliminary data.</text>
</comment>
<name>A0A942TNC1_9BACI</name>
<dbReference type="Proteomes" id="UP000682713">
    <property type="component" value="Unassembled WGS sequence"/>
</dbReference>
<reference evidence="7 8" key="1">
    <citation type="submission" date="2021-05" db="EMBL/GenBank/DDBJ databases">
        <title>Novel Bacillus species.</title>
        <authorList>
            <person name="Liu G."/>
        </authorList>
    </citation>
    <scope>NUCLEOTIDE SEQUENCE [LARGE SCALE GENOMIC DNA]</scope>
    <source>
        <strain evidence="7 8">FJAT-49732</strain>
    </source>
</reference>
<feature type="transmembrane region" description="Helical" evidence="5">
    <location>
        <begin position="98"/>
        <end position="118"/>
    </location>
</feature>
<dbReference type="EMBL" id="JAGYPJ010000001">
    <property type="protein sequence ID" value="MBS4200488.1"/>
    <property type="molecule type" value="Genomic_DNA"/>
</dbReference>
<feature type="domain" description="Yip1" evidence="6">
    <location>
        <begin position="9"/>
        <end position="176"/>
    </location>
</feature>
<keyword evidence="4 5" id="KW-0472">Membrane</keyword>
<dbReference type="Pfam" id="PF04893">
    <property type="entry name" value="Yip1"/>
    <property type="match status" value="1"/>
</dbReference>
<keyword evidence="2 5" id="KW-0812">Transmembrane</keyword>
<organism evidence="7 8">
    <name type="scientific">Lederbergia citrisecunda</name>
    <dbReference type="NCBI Taxonomy" id="2833583"/>
    <lineage>
        <taxon>Bacteria</taxon>
        <taxon>Bacillati</taxon>
        <taxon>Bacillota</taxon>
        <taxon>Bacilli</taxon>
        <taxon>Bacillales</taxon>
        <taxon>Bacillaceae</taxon>
        <taxon>Lederbergia</taxon>
    </lineage>
</organism>
<feature type="transmembrane region" description="Helical" evidence="5">
    <location>
        <begin position="162"/>
        <end position="186"/>
    </location>
</feature>
<feature type="transmembrane region" description="Helical" evidence="5">
    <location>
        <begin position="60"/>
        <end position="78"/>
    </location>
</feature>
<evidence type="ECO:0000313" key="8">
    <source>
        <dbReference type="Proteomes" id="UP000682713"/>
    </source>
</evidence>
<feature type="transmembrane region" description="Helical" evidence="5">
    <location>
        <begin position="130"/>
        <end position="150"/>
    </location>
</feature>
<evidence type="ECO:0000256" key="4">
    <source>
        <dbReference type="ARBA" id="ARBA00023136"/>
    </source>
</evidence>
<dbReference type="InterPro" id="IPR006977">
    <property type="entry name" value="Yip1_dom"/>
</dbReference>
<keyword evidence="8" id="KW-1185">Reference proteome</keyword>
<evidence type="ECO:0000256" key="2">
    <source>
        <dbReference type="ARBA" id="ARBA00022692"/>
    </source>
</evidence>
<evidence type="ECO:0000313" key="7">
    <source>
        <dbReference type="EMBL" id="MBS4200488.1"/>
    </source>
</evidence>
<sequence length="204" mass="23922">MNTVQMMRQILIRPLDFFYDIQEPNRLKWSQGFILILLAFLAKMASLLLVGYHFETREPYQISYLHEFIWILVPWITWSLSNWSVSTILDGEGKFKELLVGSAFCLVPYIIFIIPITLMTNVLALSEESFFNSATVFILCWVGLLILIKVKVLHDFELGKLIMITFFTLLGMAIIWFIGILLYGLINQFISFFLDLFKEIRFRL</sequence>
<dbReference type="GO" id="GO:0016020">
    <property type="term" value="C:membrane"/>
    <property type="evidence" value="ECO:0007669"/>
    <property type="project" value="UniProtKB-SubCell"/>
</dbReference>
<proteinExistence type="predicted"/>
<evidence type="ECO:0000259" key="6">
    <source>
        <dbReference type="Pfam" id="PF04893"/>
    </source>
</evidence>
<feature type="transmembrane region" description="Helical" evidence="5">
    <location>
        <begin position="33"/>
        <end position="54"/>
    </location>
</feature>
<evidence type="ECO:0000256" key="5">
    <source>
        <dbReference type="SAM" id="Phobius"/>
    </source>
</evidence>
<evidence type="ECO:0000256" key="1">
    <source>
        <dbReference type="ARBA" id="ARBA00004141"/>
    </source>
</evidence>
<gene>
    <name evidence="7" type="ORF">KHA93_12690</name>
</gene>
<dbReference type="AlphaFoldDB" id="A0A942TNC1"/>
<keyword evidence="3 5" id="KW-1133">Transmembrane helix</keyword>
<comment type="subcellular location">
    <subcellularLocation>
        <location evidence="1">Membrane</location>
        <topology evidence="1">Multi-pass membrane protein</topology>
    </subcellularLocation>
</comment>
<dbReference type="RefSeq" id="WP_213111062.1">
    <property type="nucleotide sequence ID" value="NZ_JAGYPJ010000001.1"/>
</dbReference>